<accession>A0AAD4KXL3</accession>
<sequence>MGKRKDCIITDRNGIIENRHEVHVAVIDSDTGRLLYSVGDPSRITLTRSAAKPAQALAVLETGALEQFGFDEADLALMCASHNSEERHLSRARSMLARVPGAREAHLRCGGHPALLESVNRTWIKNDFVPTAVCNNCSGKHVGMLAGAKAIGAGFEDYHLPTHPIQIRVKSVVRELSGSNSTTCKWGIDGCNLPAPALPLHLMAKLYGAFATAAGIENSKETKPREKALARIFNSMTQYPELVGGEGRFCTTLMEAYEGRLIGKVGAEGCYGVGIRASEDTRRLGASGAIGVAVKIEDGNLGILYSAVAEILEQLAIGTPEMRRKLDKFHKPAVLNTAGVITGHTSHLFTLDSPEQGCFEQGIDGSAVFVGNT</sequence>
<dbReference type="PANTHER" id="PTHR42110">
    <property type="entry name" value="L-ASPARAGINASE, PUTATIVE (AFU_ORTHOLOGUE AFUA_3G11890)-RELATED"/>
    <property type="match status" value="1"/>
</dbReference>
<evidence type="ECO:0000313" key="2">
    <source>
        <dbReference type="Proteomes" id="UP001201262"/>
    </source>
</evidence>
<dbReference type="Pfam" id="PF06089">
    <property type="entry name" value="Asparaginase_II"/>
    <property type="match status" value="1"/>
</dbReference>
<comment type="caution">
    <text evidence="1">The sequence shown here is derived from an EMBL/GenBank/DDBJ whole genome shotgun (WGS) entry which is preliminary data.</text>
</comment>
<evidence type="ECO:0000313" key="1">
    <source>
        <dbReference type="EMBL" id="KAH8701673.1"/>
    </source>
</evidence>
<organism evidence="1 2">
    <name type="scientific">Talaromyces proteolyticus</name>
    <dbReference type="NCBI Taxonomy" id="1131652"/>
    <lineage>
        <taxon>Eukaryota</taxon>
        <taxon>Fungi</taxon>
        <taxon>Dikarya</taxon>
        <taxon>Ascomycota</taxon>
        <taxon>Pezizomycotina</taxon>
        <taxon>Eurotiomycetes</taxon>
        <taxon>Eurotiomycetidae</taxon>
        <taxon>Eurotiales</taxon>
        <taxon>Trichocomaceae</taxon>
        <taxon>Talaromyces</taxon>
        <taxon>Talaromyces sect. Bacilispori</taxon>
    </lineage>
</organism>
<proteinExistence type="predicted"/>
<name>A0AAD4KXL3_9EURO</name>
<reference evidence="1" key="1">
    <citation type="submission" date="2021-12" db="EMBL/GenBank/DDBJ databases">
        <title>Convergent genome expansion in fungi linked to evolution of root-endophyte symbiosis.</title>
        <authorList>
            <consortium name="DOE Joint Genome Institute"/>
            <person name="Ke Y.-H."/>
            <person name="Bonito G."/>
            <person name="Liao H.-L."/>
            <person name="Looney B."/>
            <person name="Rojas-Flechas A."/>
            <person name="Nash J."/>
            <person name="Hameed K."/>
            <person name="Schadt C."/>
            <person name="Martin F."/>
            <person name="Crous P.W."/>
            <person name="Miettinen O."/>
            <person name="Magnuson J.K."/>
            <person name="Labbe J."/>
            <person name="Jacobson D."/>
            <person name="Doktycz M.J."/>
            <person name="Veneault-Fourrey C."/>
            <person name="Kuo A."/>
            <person name="Mondo S."/>
            <person name="Calhoun S."/>
            <person name="Riley R."/>
            <person name="Ohm R."/>
            <person name="LaButti K."/>
            <person name="Andreopoulos B."/>
            <person name="Pangilinan J."/>
            <person name="Nolan M."/>
            <person name="Tritt A."/>
            <person name="Clum A."/>
            <person name="Lipzen A."/>
            <person name="Daum C."/>
            <person name="Barry K."/>
            <person name="Grigoriev I.V."/>
            <person name="Vilgalys R."/>
        </authorList>
    </citation>
    <scope>NUCLEOTIDE SEQUENCE</scope>
    <source>
        <strain evidence="1">PMI_201</strain>
    </source>
</reference>
<dbReference type="PANTHER" id="PTHR42110:SF1">
    <property type="entry name" value="L-ASPARAGINASE, PUTATIVE (AFU_ORTHOLOGUE AFUA_3G11890)-RELATED"/>
    <property type="match status" value="1"/>
</dbReference>
<dbReference type="EMBL" id="JAJTJA010000003">
    <property type="protein sequence ID" value="KAH8701673.1"/>
    <property type="molecule type" value="Genomic_DNA"/>
</dbReference>
<dbReference type="Proteomes" id="UP001201262">
    <property type="component" value="Unassembled WGS sequence"/>
</dbReference>
<dbReference type="AlphaFoldDB" id="A0AAD4KXL3"/>
<keyword evidence="2" id="KW-1185">Reference proteome</keyword>
<protein>
    <submittedName>
        <fullName evidence="1">Atypical L-asparaginase, rhizobium type</fullName>
    </submittedName>
</protein>
<gene>
    <name evidence="1" type="ORF">BGW36DRAFT_423975</name>
</gene>
<dbReference type="GeneID" id="70250192"/>
<dbReference type="RefSeq" id="XP_046075049.1">
    <property type="nucleotide sequence ID" value="XM_046219905.1"/>
</dbReference>
<dbReference type="InterPro" id="IPR010349">
    <property type="entry name" value="Asparaginase_II"/>
</dbReference>